<sequence>MYLNIGSFRKGRKYFSPELYYNWMESYRYMLNPVIAFFDNETDRKYFQKIRQPLGENYTETFLVQRSDMWAFSRRENISRIFKKPGYPKHYPNTVVPEYSCLMHAKYEAIFVATEANYFCTRYFAWTDVGYFRKRNIQSFEIWIPPNFNSSLVAYTEIQSRKPELDPKGIVYTNAVWVAGGFFIGEVNVIRECAKQYMRATEMMIRQYEVMSTDQQVLYVLGNSGQMDVGIQTYRSGGDWFYLGYMCAGEGKKRHL</sequence>
<gene>
    <name evidence="1" type="ORF">LSH36_615g01061</name>
</gene>
<comment type="caution">
    <text evidence="1">The sequence shown here is derived from an EMBL/GenBank/DDBJ whole genome shotgun (WGS) entry which is preliminary data.</text>
</comment>
<dbReference type="InterPro" id="IPR011735">
    <property type="entry name" value="WlaTC/HtrL_glycosyltransf"/>
</dbReference>
<reference evidence="1" key="1">
    <citation type="journal article" date="2023" name="Mol. Biol. Evol.">
        <title>Third-Generation Sequencing Reveals the Adaptive Role of the Epigenome in Three Deep-Sea Polychaetes.</title>
        <authorList>
            <person name="Perez M."/>
            <person name="Aroh O."/>
            <person name="Sun Y."/>
            <person name="Lan Y."/>
            <person name="Juniper S.K."/>
            <person name="Young C.R."/>
            <person name="Angers B."/>
            <person name="Qian P.Y."/>
        </authorList>
    </citation>
    <scope>NUCLEOTIDE SEQUENCE</scope>
    <source>
        <strain evidence="1">P08H-3</strain>
    </source>
</reference>
<dbReference type="AlphaFoldDB" id="A0AAD9MUW7"/>
<name>A0AAD9MUW7_9ANNE</name>
<accession>A0AAD9MUW7</accession>
<evidence type="ECO:0000313" key="2">
    <source>
        <dbReference type="Proteomes" id="UP001208570"/>
    </source>
</evidence>
<keyword evidence="2" id="KW-1185">Reference proteome</keyword>
<dbReference type="Pfam" id="PF09612">
    <property type="entry name" value="HtrL_YibB"/>
    <property type="match status" value="1"/>
</dbReference>
<dbReference type="EMBL" id="JAODUP010000615">
    <property type="protein sequence ID" value="KAK2146350.1"/>
    <property type="molecule type" value="Genomic_DNA"/>
</dbReference>
<dbReference type="Proteomes" id="UP001208570">
    <property type="component" value="Unassembled WGS sequence"/>
</dbReference>
<protein>
    <submittedName>
        <fullName evidence="1">Uncharacterized protein</fullName>
    </submittedName>
</protein>
<organism evidence="1 2">
    <name type="scientific">Paralvinella palmiformis</name>
    <dbReference type="NCBI Taxonomy" id="53620"/>
    <lineage>
        <taxon>Eukaryota</taxon>
        <taxon>Metazoa</taxon>
        <taxon>Spiralia</taxon>
        <taxon>Lophotrochozoa</taxon>
        <taxon>Annelida</taxon>
        <taxon>Polychaeta</taxon>
        <taxon>Sedentaria</taxon>
        <taxon>Canalipalpata</taxon>
        <taxon>Terebellida</taxon>
        <taxon>Terebelliformia</taxon>
        <taxon>Alvinellidae</taxon>
        <taxon>Paralvinella</taxon>
    </lineage>
</organism>
<proteinExistence type="predicted"/>
<evidence type="ECO:0000313" key="1">
    <source>
        <dbReference type="EMBL" id="KAK2146350.1"/>
    </source>
</evidence>